<proteinExistence type="predicted"/>
<dbReference type="GO" id="GO:0004794">
    <property type="term" value="F:threonine deaminase activity"/>
    <property type="evidence" value="ECO:0007669"/>
    <property type="project" value="TreeGrafter"/>
</dbReference>
<evidence type="ECO:0000256" key="3">
    <source>
        <dbReference type="ARBA" id="ARBA00023239"/>
    </source>
</evidence>
<keyword evidence="2" id="KW-0663">Pyridoxal phosphate</keyword>
<evidence type="ECO:0000313" key="6">
    <source>
        <dbReference type="Proteomes" id="UP000292003"/>
    </source>
</evidence>
<evidence type="ECO:0000256" key="1">
    <source>
        <dbReference type="ARBA" id="ARBA00001933"/>
    </source>
</evidence>
<dbReference type="InterPro" id="IPR036052">
    <property type="entry name" value="TrpB-like_PALP_sf"/>
</dbReference>
<dbReference type="Gene3D" id="3.40.50.1100">
    <property type="match status" value="2"/>
</dbReference>
<comment type="caution">
    <text evidence="5">The sequence shown here is derived from an EMBL/GenBank/DDBJ whole genome shotgun (WGS) entry which is preliminary data.</text>
</comment>
<comment type="cofactor">
    <cofactor evidence="1">
        <name>pyridoxal 5'-phosphate</name>
        <dbReference type="ChEBI" id="CHEBI:597326"/>
    </cofactor>
</comment>
<dbReference type="GO" id="GO:0003941">
    <property type="term" value="F:L-serine ammonia-lyase activity"/>
    <property type="evidence" value="ECO:0007669"/>
    <property type="project" value="TreeGrafter"/>
</dbReference>
<dbReference type="Proteomes" id="UP000292003">
    <property type="component" value="Unassembled WGS sequence"/>
</dbReference>
<dbReference type="EMBL" id="SFCC01000007">
    <property type="protein sequence ID" value="RZQ62975.1"/>
    <property type="molecule type" value="Genomic_DNA"/>
</dbReference>
<dbReference type="AlphaFoldDB" id="A0A4V2ELW4"/>
<protein>
    <submittedName>
        <fullName evidence="5">Threonine/serine dehydratase</fullName>
    </submittedName>
</protein>
<dbReference type="GO" id="GO:0009097">
    <property type="term" value="P:isoleucine biosynthetic process"/>
    <property type="evidence" value="ECO:0007669"/>
    <property type="project" value="TreeGrafter"/>
</dbReference>
<dbReference type="PANTHER" id="PTHR48078">
    <property type="entry name" value="THREONINE DEHYDRATASE, MITOCHONDRIAL-RELATED"/>
    <property type="match status" value="1"/>
</dbReference>
<dbReference type="OrthoDB" id="4408011at2"/>
<dbReference type="PANTHER" id="PTHR48078:SF6">
    <property type="entry name" value="L-THREONINE DEHYDRATASE CATABOLIC TDCB"/>
    <property type="match status" value="1"/>
</dbReference>
<organism evidence="5 6">
    <name type="scientific">Amycolatopsis suaedae</name>
    <dbReference type="NCBI Taxonomy" id="2510978"/>
    <lineage>
        <taxon>Bacteria</taxon>
        <taxon>Bacillati</taxon>
        <taxon>Actinomycetota</taxon>
        <taxon>Actinomycetes</taxon>
        <taxon>Pseudonocardiales</taxon>
        <taxon>Pseudonocardiaceae</taxon>
        <taxon>Amycolatopsis</taxon>
    </lineage>
</organism>
<reference evidence="5 6" key="1">
    <citation type="submission" date="2019-02" db="EMBL/GenBank/DDBJ databases">
        <title>Draft genome sequence of Amycolatopsis sp. 8-3EHSu isolated from roots of Suaeda maritima.</title>
        <authorList>
            <person name="Duangmal K."/>
            <person name="Chantavorakit T."/>
        </authorList>
    </citation>
    <scope>NUCLEOTIDE SEQUENCE [LARGE SCALE GENOMIC DNA]</scope>
    <source>
        <strain evidence="5 6">8-3EHSu</strain>
    </source>
</reference>
<keyword evidence="6" id="KW-1185">Reference proteome</keyword>
<dbReference type="RefSeq" id="WP_130475979.1">
    <property type="nucleotide sequence ID" value="NZ_SFCC01000007.1"/>
</dbReference>
<keyword evidence="3" id="KW-0456">Lyase</keyword>
<accession>A0A4V2ELW4</accession>
<gene>
    <name evidence="5" type="ORF">EWH70_14865</name>
</gene>
<dbReference type="GO" id="GO:0006565">
    <property type="term" value="P:L-serine catabolic process"/>
    <property type="evidence" value="ECO:0007669"/>
    <property type="project" value="TreeGrafter"/>
</dbReference>
<evidence type="ECO:0000313" key="5">
    <source>
        <dbReference type="EMBL" id="RZQ62975.1"/>
    </source>
</evidence>
<dbReference type="GO" id="GO:0006567">
    <property type="term" value="P:L-threonine catabolic process"/>
    <property type="evidence" value="ECO:0007669"/>
    <property type="project" value="TreeGrafter"/>
</dbReference>
<sequence>MRLLDLDDIRKAAARLDGLVLRTPLLDNERLSAEVGGRVLLKPENLQHTASFKVRGALNTLLTWRERGTLPEGVVGFSAGNHAAALSYAGKRLGVRVLMAMPPDAPASKVDNVRRYGGEITRTEDLLGTCAELAERHGFPVVHPFDLPEVMAGQGTVGLELAEDGPAPGLVLVPVGGGGLLSGVAAAVRELAPSARIVGVEPARSNAVALALRAGEPVPLRRVPTLADGLTAPITSALPLAHVQRLVDDVVEVAEEDIESAWRHLSDATKLVVEPSAAVGLAALRAGVVGPPESGPTVLVLSGGNAP</sequence>
<dbReference type="CDD" id="cd01562">
    <property type="entry name" value="Thr-dehyd"/>
    <property type="match status" value="1"/>
</dbReference>
<dbReference type="Pfam" id="PF00291">
    <property type="entry name" value="PALP"/>
    <property type="match status" value="1"/>
</dbReference>
<name>A0A4V2ELW4_9PSEU</name>
<dbReference type="InterPro" id="IPR050147">
    <property type="entry name" value="Ser/Thr_Dehydratase"/>
</dbReference>
<dbReference type="SUPFAM" id="SSF53686">
    <property type="entry name" value="Tryptophan synthase beta subunit-like PLP-dependent enzymes"/>
    <property type="match status" value="1"/>
</dbReference>
<evidence type="ECO:0000259" key="4">
    <source>
        <dbReference type="Pfam" id="PF00291"/>
    </source>
</evidence>
<feature type="domain" description="Tryptophan synthase beta chain-like PALP" evidence="4">
    <location>
        <begin position="19"/>
        <end position="303"/>
    </location>
</feature>
<dbReference type="InterPro" id="IPR001926">
    <property type="entry name" value="TrpB-like_PALP"/>
</dbReference>
<evidence type="ECO:0000256" key="2">
    <source>
        <dbReference type="ARBA" id="ARBA00022898"/>
    </source>
</evidence>